<evidence type="ECO:0000313" key="2">
    <source>
        <dbReference type="EMBL" id="PWA61517.1"/>
    </source>
</evidence>
<reference evidence="2 3" key="1">
    <citation type="journal article" date="2018" name="Mol. Plant">
        <title>The genome of Artemisia annua provides insight into the evolution of Asteraceae family and artemisinin biosynthesis.</title>
        <authorList>
            <person name="Shen Q."/>
            <person name="Zhang L."/>
            <person name="Liao Z."/>
            <person name="Wang S."/>
            <person name="Yan T."/>
            <person name="Shi P."/>
            <person name="Liu M."/>
            <person name="Fu X."/>
            <person name="Pan Q."/>
            <person name="Wang Y."/>
            <person name="Lv Z."/>
            <person name="Lu X."/>
            <person name="Zhang F."/>
            <person name="Jiang W."/>
            <person name="Ma Y."/>
            <person name="Chen M."/>
            <person name="Hao X."/>
            <person name="Li L."/>
            <person name="Tang Y."/>
            <person name="Lv G."/>
            <person name="Zhou Y."/>
            <person name="Sun X."/>
            <person name="Brodelius P.E."/>
            <person name="Rose J.K.C."/>
            <person name="Tang K."/>
        </authorList>
    </citation>
    <scope>NUCLEOTIDE SEQUENCE [LARGE SCALE GENOMIC DNA]</scope>
    <source>
        <strain evidence="3">cv. Huhao1</strain>
        <tissue evidence="2">Leaf</tissue>
    </source>
</reference>
<dbReference type="PANTHER" id="PTHR46519">
    <property type="entry name" value="RING/U-BOX SUPERFAMILY PROTEIN"/>
    <property type="match status" value="1"/>
</dbReference>
<sequence length="512" mass="56657">MAITGLRKASGPDAYLGENHSLVSRRCVNNERLTTRTSSIRKMWRDLESEGSVKENGKQQMNGVLTGLESPCSTSLESMESLETSTDANETENEFPRNQIEVQIGQEDDKASCVQRSPFDVPEKDRVRKIFHEWGSKGFGGRTRMNNGSRAQRIGENECKRVKIVREWIESSSQQGDTCRGSSEEPASEIGSPIARTQDGTVDSGTGARSSIRRIFGRQALIDLLKKFQREREREVEGLLENHFVSNFAHRHRIQALLKGRFLRNQRFVEVEKQSSVAASDLGLLRKTHAIADIRCNLSHSSLSFLMFSGSPIVAFSANFLQESAFPVKAVDTTGVGNSFVVSLLTKIVDDQSVCYSLSDNAYALVADIMNKLVAIAPHHCHLFITELAGSMKKLTTLGIDELRVFGEIEKAMVNTSGSDGAAILRVIQALSSLVASLSQDKEQTILEKEQAAALSLVNDINAALEPLWIELSTCISEIETFTDTTTDTRTLIHEHTFFSSCVNKLYSLVNT</sequence>
<feature type="region of interest" description="Disordered" evidence="1">
    <location>
        <begin position="173"/>
        <end position="207"/>
    </location>
</feature>
<organism evidence="2 3">
    <name type="scientific">Artemisia annua</name>
    <name type="common">Sweet wormwood</name>
    <dbReference type="NCBI Taxonomy" id="35608"/>
    <lineage>
        <taxon>Eukaryota</taxon>
        <taxon>Viridiplantae</taxon>
        <taxon>Streptophyta</taxon>
        <taxon>Embryophyta</taxon>
        <taxon>Tracheophyta</taxon>
        <taxon>Spermatophyta</taxon>
        <taxon>Magnoliopsida</taxon>
        <taxon>eudicotyledons</taxon>
        <taxon>Gunneridae</taxon>
        <taxon>Pentapetalae</taxon>
        <taxon>asterids</taxon>
        <taxon>campanulids</taxon>
        <taxon>Asterales</taxon>
        <taxon>Asteraceae</taxon>
        <taxon>Asteroideae</taxon>
        <taxon>Anthemideae</taxon>
        <taxon>Artemisiinae</taxon>
        <taxon>Artemisia</taxon>
    </lineage>
</organism>
<proteinExistence type="predicted"/>
<dbReference type="STRING" id="35608.A0A2U1MJU6"/>
<dbReference type="Proteomes" id="UP000245207">
    <property type="component" value="Unassembled WGS sequence"/>
</dbReference>
<evidence type="ECO:0000256" key="1">
    <source>
        <dbReference type="SAM" id="MobiDB-lite"/>
    </source>
</evidence>
<feature type="compositionally biased region" description="Polar residues" evidence="1">
    <location>
        <begin position="198"/>
        <end position="207"/>
    </location>
</feature>
<comment type="caution">
    <text evidence="2">The sequence shown here is derived from an EMBL/GenBank/DDBJ whole genome shotgun (WGS) entry which is preliminary data.</text>
</comment>
<name>A0A2U1MJU6_ARTAN</name>
<accession>A0A2U1MJU6</accession>
<dbReference type="EMBL" id="PKPP01005084">
    <property type="protein sequence ID" value="PWA61517.1"/>
    <property type="molecule type" value="Genomic_DNA"/>
</dbReference>
<dbReference type="AlphaFoldDB" id="A0A2U1MJU6"/>
<keyword evidence="3" id="KW-1185">Reference proteome</keyword>
<gene>
    <name evidence="2" type="ORF">CTI12_AA370400</name>
</gene>
<dbReference type="OrthoDB" id="6078042at2759"/>
<dbReference type="PANTHER" id="PTHR46519:SF3">
    <property type="entry name" value="RING_U-BOX SUPERFAMILY PROTEIN"/>
    <property type="match status" value="1"/>
</dbReference>
<protein>
    <submittedName>
        <fullName evidence="2">Uncharacterized protein</fullName>
    </submittedName>
</protein>
<evidence type="ECO:0000313" key="3">
    <source>
        <dbReference type="Proteomes" id="UP000245207"/>
    </source>
</evidence>